<feature type="transmembrane region" description="Helical" evidence="1">
    <location>
        <begin position="12"/>
        <end position="34"/>
    </location>
</feature>
<evidence type="ECO:0000256" key="1">
    <source>
        <dbReference type="SAM" id="Phobius"/>
    </source>
</evidence>
<keyword evidence="1" id="KW-0472">Membrane</keyword>
<evidence type="ECO:0000313" key="3">
    <source>
        <dbReference type="Proteomes" id="UP000078512"/>
    </source>
</evidence>
<dbReference type="AlphaFoldDB" id="A0A197JVY8"/>
<feature type="transmembrane region" description="Helical" evidence="1">
    <location>
        <begin position="110"/>
        <end position="128"/>
    </location>
</feature>
<protein>
    <submittedName>
        <fullName evidence="2">Uncharacterized protein</fullName>
    </submittedName>
</protein>
<organism evidence="2 3">
    <name type="scientific">Linnemannia elongata AG-77</name>
    <dbReference type="NCBI Taxonomy" id="1314771"/>
    <lineage>
        <taxon>Eukaryota</taxon>
        <taxon>Fungi</taxon>
        <taxon>Fungi incertae sedis</taxon>
        <taxon>Mucoromycota</taxon>
        <taxon>Mortierellomycotina</taxon>
        <taxon>Mortierellomycetes</taxon>
        <taxon>Mortierellales</taxon>
        <taxon>Mortierellaceae</taxon>
        <taxon>Linnemannia</taxon>
    </lineage>
</organism>
<gene>
    <name evidence="2" type="ORF">K457DRAFT_1864845</name>
</gene>
<evidence type="ECO:0000313" key="2">
    <source>
        <dbReference type="EMBL" id="OAQ28596.1"/>
    </source>
</evidence>
<dbReference type="Proteomes" id="UP000078512">
    <property type="component" value="Unassembled WGS sequence"/>
</dbReference>
<reference evidence="2 3" key="1">
    <citation type="submission" date="2016-05" db="EMBL/GenBank/DDBJ databases">
        <title>Genome sequencing reveals origins of a unique bacterial endosymbiosis in the earliest lineages of terrestrial Fungi.</title>
        <authorList>
            <consortium name="DOE Joint Genome Institute"/>
            <person name="Uehling J."/>
            <person name="Gryganskyi A."/>
            <person name="Hameed K."/>
            <person name="Tschaplinski T."/>
            <person name="Misztal P."/>
            <person name="Wu S."/>
            <person name="Desiro A."/>
            <person name="Vande Pol N."/>
            <person name="Du Z.-Y."/>
            <person name="Zienkiewicz A."/>
            <person name="Zienkiewicz K."/>
            <person name="Morin E."/>
            <person name="Tisserant E."/>
            <person name="Splivallo R."/>
            <person name="Hainaut M."/>
            <person name="Henrissat B."/>
            <person name="Ohm R."/>
            <person name="Kuo A."/>
            <person name="Yan J."/>
            <person name="Lipzen A."/>
            <person name="Nolan M."/>
            <person name="Labutti K."/>
            <person name="Barry K."/>
            <person name="Goldstein A."/>
            <person name="Labbe J."/>
            <person name="Schadt C."/>
            <person name="Tuskan G."/>
            <person name="Grigoriev I."/>
            <person name="Martin F."/>
            <person name="Vilgalys R."/>
            <person name="Bonito G."/>
        </authorList>
    </citation>
    <scope>NUCLEOTIDE SEQUENCE [LARGE SCALE GENOMIC DNA]</scope>
    <source>
        <strain evidence="2 3">AG-77</strain>
    </source>
</reference>
<proteinExistence type="predicted"/>
<sequence length="131" mass="15100">MTNTSACHGMQTAVLFTSLLLIAGDAPCWFLYLGRLAKKKKTRRLVHILVLSPPYHHVRSSPFHLHLSHVPSLVVHFWSQQYKKCFIFEPRSVRQGYWNEVTVAHPTGAVLVRVGSWSMFAVLIFLVWRML</sequence>
<keyword evidence="1" id="KW-0812">Transmembrane</keyword>
<name>A0A197JVY8_9FUNG</name>
<keyword evidence="1" id="KW-1133">Transmembrane helix</keyword>
<dbReference type="EMBL" id="KV442047">
    <property type="protein sequence ID" value="OAQ28596.1"/>
    <property type="molecule type" value="Genomic_DNA"/>
</dbReference>
<keyword evidence="3" id="KW-1185">Reference proteome</keyword>
<accession>A0A197JVY8</accession>